<organism evidence="3 4">
    <name type="scientific">Streptodolium elevatio</name>
    <dbReference type="NCBI Taxonomy" id="3157996"/>
    <lineage>
        <taxon>Bacteria</taxon>
        <taxon>Bacillati</taxon>
        <taxon>Actinomycetota</taxon>
        <taxon>Actinomycetes</taxon>
        <taxon>Kitasatosporales</taxon>
        <taxon>Streptomycetaceae</taxon>
        <taxon>Streptodolium</taxon>
    </lineage>
</organism>
<evidence type="ECO:0000313" key="3">
    <source>
        <dbReference type="EMBL" id="MEU8136613.1"/>
    </source>
</evidence>
<dbReference type="EMBL" id="JBEZFP010000067">
    <property type="protein sequence ID" value="MEU8136613.1"/>
    <property type="molecule type" value="Genomic_DNA"/>
</dbReference>
<evidence type="ECO:0000256" key="1">
    <source>
        <dbReference type="ARBA" id="ARBA00006484"/>
    </source>
</evidence>
<comment type="caution">
    <text evidence="3">The sequence shown here is derived from an EMBL/GenBank/DDBJ whole genome shotgun (WGS) entry which is preliminary data.</text>
</comment>
<dbReference type="InterPro" id="IPR036291">
    <property type="entry name" value="NAD(P)-bd_dom_sf"/>
</dbReference>
<dbReference type="PANTHER" id="PTHR24321:SF8">
    <property type="entry name" value="ESTRADIOL 17-BETA-DEHYDROGENASE 8-RELATED"/>
    <property type="match status" value="1"/>
</dbReference>
<dbReference type="InterPro" id="IPR020904">
    <property type="entry name" value="Sc_DH/Rdtase_CS"/>
</dbReference>
<dbReference type="NCBIfam" id="NF005559">
    <property type="entry name" value="PRK07231.1"/>
    <property type="match status" value="1"/>
</dbReference>
<gene>
    <name evidence="3" type="ORF">AB0C36_24265</name>
</gene>
<dbReference type="Proteomes" id="UP001551482">
    <property type="component" value="Unassembled WGS sequence"/>
</dbReference>
<reference evidence="3 4" key="1">
    <citation type="submission" date="2024-06" db="EMBL/GenBank/DDBJ databases">
        <title>The Natural Products Discovery Center: Release of the First 8490 Sequenced Strains for Exploring Actinobacteria Biosynthetic Diversity.</title>
        <authorList>
            <person name="Kalkreuter E."/>
            <person name="Kautsar S.A."/>
            <person name="Yang D."/>
            <person name="Bader C.D."/>
            <person name="Teijaro C.N."/>
            <person name="Fluegel L."/>
            <person name="Davis C.M."/>
            <person name="Simpson J.R."/>
            <person name="Lauterbach L."/>
            <person name="Steele A.D."/>
            <person name="Gui C."/>
            <person name="Meng S."/>
            <person name="Li G."/>
            <person name="Viehrig K."/>
            <person name="Ye F."/>
            <person name="Su P."/>
            <person name="Kiefer A.F."/>
            <person name="Nichols A."/>
            <person name="Cepeda A.J."/>
            <person name="Yan W."/>
            <person name="Fan B."/>
            <person name="Jiang Y."/>
            <person name="Adhikari A."/>
            <person name="Zheng C.-J."/>
            <person name="Schuster L."/>
            <person name="Cowan T.M."/>
            <person name="Smanski M.J."/>
            <person name="Chevrette M.G."/>
            <person name="De Carvalho L.P.S."/>
            <person name="Shen B."/>
        </authorList>
    </citation>
    <scope>NUCLEOTIDE SEQUENCE [LARGE SCALE GENOMIC DNA]</scope>
    <source>
        <strain evidence="3 4">NPDC048946</strain>
    </source>
</reference>
<sequence>MYDLTGRVALVTGAAQGQGAAEARLFASCGARVVVSDVQEEAGRAVAAELGDAAVFQRLDVSDESDWAAAVSRAHDAFGHLDVLVNNAAAMRLVPIEEESAEGFRRIVDINLTGTFLGIRAVVPAMRAAGGGSIVNVASISGTQAQAWASAYSASKWGVRGLTRTAAIELGPLGIRVNAVVPGAIRSGMLTEDRSGAERDTRFDGLPLGRAGESEEIAHMVAFLASPGASYTTGADFVVDGGFTAGPRAAPRPERPVLFH</sequence>
<protein>
    <submittedName>
        <fullName evidence="3">Glucose 1-dehydrogenase</fullName>
        <ecNumber evidence="3">1.1.1.47</ecNumber>
    </submittedName>
</protein>
<proteinExistence type="inferred from homology"/>
<dbReference type="GO" id="GO:0047936">
    <property type="term" value="F:glucose 1-dehydrogenase [NAD(P)+] activity"/>
    <property type="evidence" value="ECO:0007669"/>
    <property type="project" value="UniProtKB-EC"/>
</dbReference>
<evidence type="ECO:0000256" key="2">
    <source>
        <dbReference type="ARBA" id="ARBA00023002"/>
    </source>
</evidence>
<dbReference type="PRINTS" id="PR00081">
    <property type="entry name" value="GDHRDH"/>
</dbReference>
<dbReference type="InterPro" id="IPR002347">
    <property type="entry name" value="SDR_fam"/>
</dbReference>
<dbReference type="PROSITE" id="PS00061">
    <property type="entry name" value="ADH_SHORT"/>
    <property type="match status" value="1"/>
</dbReference>
<dbReference type="Pfam" id="PF13561">
    <property type="entry name" value="adh_short_C2"/>
    <property type="match status" value="1"/>
</dbReference>
<dbReference type="Gene3D" id="3.40.50.720">
    <property type="entry name" value="NAD(P)-binding Rossmann-like Domain"/>
    <property type="match status" value="1"/>
</dbReference>
<keyword evidence="4" id="KW-1185">Reference proteome</keyword>
<comment type="similarity">
    <text evidence="1">Belongs to the short-chain dehydrogenases/reductases (SDR) family.</text>
</comment>
<dbReference type="RefSeq" id="WP_358357319.1">
    <property type="nucleotide sequence ID" value="NZ_JBEZFP010000067.1"/>
</dbReference>
<dbReference type="SUPFAM" id="SSF51735">
    <property type="entry name" value="NAD(P)-binding Rossmann-fold domains"/>
    <property type="match status" value="1"/>
</dbReference>
<dbReference type="PANTHER" id="PTHR24321">
    <property type="entry name" value="DEHYDROGENASES, SHORT CHAIN"/>
    <property type="match status" value="1"/>
</dbReference>
<dbReference type="EC" id="1.1.1.47" evidence="3"/>
<dbReference type="PRINTS" id="PR00080">
    <property type="entry name" value="SDRFAMILY"/>
</dbReference>
<accession>A0ABV3DLK4</accession>
<keyword evidence="2 3" id="KW-0560">Oxidoreductase</keyword>
<name>A0ABV3DLK4_9ACTN</name>
<evidence type="ECO:0000313" key="4">
    <source>
        <dbReference type="Proteomes" id="UP001551482"/>
    </source>
</evidence>